<evidence type="ECO:0000313" key="6">
    <source>
        <dbReference type="Proteomes" id="UP001589747"/>
    </source>
</evidence>
<dbReference type="PANTHER" id="PTHR33154">
    <property type="entry name" value="TRANSCRIPTIONAL REGULATOR, ARSR FAMILY"/>
    <property type="match status" value="1"/>
</dbReference>
<reference evidence="5 6" key="1">
    <citation type="submission" date="2024-09" db="EMBL/GenBank/DDBJ databases">
        <authorList>
            <person name="Sun Q."/>
            <person name="Mori K."/>
        </authorList>
    </citation>
    <scope>NUCLEOTIDE SEQUENCE [LARGE SCALE GENOMIC DNA]</scope>
    <source>
        <strain evidence="5 6">TISTR 2452</strain>
    </source>
</reference>
<dbReference type="InterPro" id="IPR051081">
    <property type="entry name" value="HTH_MetalResp_TranReg"/>
</dbReference>
<dbReference type="InterPro" id="IPR036388">
    <property type="entry name" value="WH-like_DNA-bd_sf"/>
</dbReference>
<dbReference type="Proteomes" id="UP001589747">
    <property type="component" value="Unassembled WGS sequence"/>
</dbReference>
<dbReference type="InterPro" id="IPR011991">
    <property type="entry name" value="ArsR-like_HTH"/>
</dbReference>
<dbReference type="PRINTS" id="PR00778">
    <property type="entry name" value="HTHARSR"/>
</dbReference>
<sequence>MLEFGREMGVALDEEATAMLEGMIGRLSRHVKREMNLLFGKSTLYDRLDAGLYNVFFGGEEAPTTREWFDRYRNWDALDLVYMLLEAVYESAGIDWLDGRDAASVRTDAQLLQLLAAAHPLPDAELHAELLDCARYPEEFQHRTVLLLESFWTHAFLPERERLAAFGEVGIRKYESLFAADPERSFTRIARIDPKLVTKRTRVHVSYISQVCMFFNAVDWRDDACSWMSLGYFNDALERRQEDKDMTEKFLKVIADKRRLDLLELLKTRNHYAGELAQLMALTPAAINYHTNLLIDLGLIRITKADGRIYYELDAEKLSNLMDQAKRTLLK</sequence>
<dbReference type="SUPFAM" id="SSF46785">
    <property type="entry name" value="Winged helix' DNA-binding domain"/>
    <property type="match status" value="1"/>
</dbReference>
<keyword evidence="1" id="KW-0805">Transcription regulation</keyword>
<dbReference type="PROSITE" id="PS50987">
    <property type="entry name" value="HTH_ARSR_2"/>
    <property type="match status" value="1"/>
</dbReference>
<dbReference type="Gene3D" id="1.10.10.10">
    <property type="entry name" value="Winged helix-like DNA-binding domain superfamily/Winged helix DNA-binding domain"/>
    <property type="match status" value="1"/>
</dbReference>
<dbReference type="PANTHER" id="PTHR33154:SF18">
    <property type="entry name" value="ARSENICAL RESISTANCE OPERON REPRESSOR"/>
    <property type="match status" value="1"/>
</dbReference>
<dbReference type="CDD" id="cd00090">
    <property type="entry name" value="HTH_ARSR"/>
    <property type="match status" value="1"/>
</dbReference>
<keyword evidence="2" id="KW-0238">DNA-binding</keyword>
<keyword evidence="3" id="KW-0804">Transcription</keyword>
<dbReference type="Pfam" id="PF01022">
    <property type="entry name" value="HTH_5"/>
    <property type="match status" value="1"/>
</dbReference>
<organism evidence="5 6">
    <name type="scientific">Paenibacillus aurantiacus</name>
    <dbReference type="NCBI Taxonomy" id="1936118"/>
    <lineage>
        <taxon>Bacteria</taxon>
        <taxon>Bacillati</taxon>
        <taxon>Bacillota</taxon>
        <taxon>Bacilli</taxon>
        <taxon>Bacillales</taxon>
        <taxon>Paenibacillaceae</taxon>
        <taxon>Paenibacillus</taxon>
    </lineage>
</organism>
<evidence type="ECO:0000313" key="5">
    <source>
        <dbReference type="EMBL" id="MFB9330372.1"/>
    </source>
</evidence>
<dbReference type="InterPro" id="IPR001845">
    <property type="entry name" value="HTH_ArsR_DNA-bd_dom"/>
</dbReference>
<dbReference type="SMART" id="SM00418">
    <property type="entry name" value="HTH_ARSR"/>
    <property type="match status" value="1"/>
</dbReference>
<proteinExistence type="predicted"/>
<keyword evidence="6" id="KW-1185">Reference proteome</keyword>
<comment type="caution">
    <text evidence="5">The sequence shown here is derived from an EMBL/GenBank/DDBJ whole genome shotgun (WGS) entry which is preliminary data.</text>
</comment>
<evidence type="ECO:0000256" key="3">
    <source>
        <dbReference type="ARBA" id="ARBA00023163"/>
    </source>
</evidence>
<protein>
    <submittedName>
        <fullName evidence="5">ArsR/SmtB family transcription factor</fullName>
    </submittedName>
</protein>
<gene>
    <name evidence="5" type="ORF">ACFFSY_30875</name>
</gene>
<accession>A0ABV5KYR0</accession>
<evidence type="ECO:0000259" key="4">
    <source>
        <dbReference type="PROSITE" id="PS50987"/>
    </source>
</evidence>
<dbReference type="EMBL" id="JBHMDO010000047">
    <property type="protein sequence ID" value="MFB9330372.1"/>
    <property type="molecule type" value="Genomic_DNA"/>
</dbReference>
<evidence type="ECO:0000256" key="1">
    <source>
        <dbReference type="ARBA" id="ARBA00023015"/>
    </source>
</evidence>
<evidence type="ECO:0000256" key="2">
    <source>
        <dbReference type="ARBA" id="ARBA00023125"/>
    </source>
</evidence>
<name>A0ABV5KYR0_9BACL</name>
<feature type="domain" description="HTH arsR-type" evidence="4">
    <location>
        <begin position="239"/>
        <end position="331"/>
    </location>
</feature>
<dbReference type="RefSeq" id="WP_377501494.1">
    <property type="nucleotide sequence ID" value="NZ_JBHMDO010000047.1"/>
</dbReference>
<dbReference type="InterPro" id="IPR036390">
    <property type="entry name" value="WH_DNA-bd_sf"/>
</dbReference>